<reference evidence="2 3" key="1">
    <citation type="submission" date="2016-07" db="EMBL/GenBank/DDBJ databases">
        <title>Pervasive Adenine N6-methylation of Active Genes in Fungi.</title>
        <authorList>
            <consortium name="DOE Joint Genome Institute"/>
            <person name="Mondo S.J."/>
            <person name="Dannebaum R.O."/>
            <person name="Kuo R.C."/>
            <person name="Labutti K."/>
            <person name="Haridas S."/>
            <person name="Kuo A."/>
            <person name="Salamov A."/>
            <person name="Ahrendt S.R."/>
            <person name="Lipzen A."/>
            <person name="Sullivan W."/>
            <person name="Andreopoulos W.B."/>
            <person name="Clum A."/>
            <person name="Lindquist E."/>
            <person name="Daum C."/>
            <person name="Ramamoorthy G.K."/>
            <person name="Gryganskyi A."/>
            <person name="Culley D."/>
            <person name="Magnuson J.K."/>
            <person name="James T.Y."/>
            <person name="O'Malley M.A."/>
            <person name="Stajich J.E."/>
            <person name="Spatafora J.W."/>
            <person name="Visel A."/>
            <person name="Grigoriev I.V."/>
        </authorList>
    </citation>
    <scope>NUCLEOTIDE SEQUENCE [LARGE SCALE GENOMIC DNA]</scope>
    <source>
        <strain evidence="2 3">NRRL 1336</strain>
    </source>
</reference>
<evidence type="ECO:0000313" key="3">
    <source>
        <dbReference type="Proteomes" id="UP000193560"/>
    </source>
</evidence>
<organism evidence="2 3">
    <name type="scientific">Absidia repens</name>
    <dbReference type="NCBI Taxonomy" id="90262"/>
    <lineage>
        <taxon>Eukaryota</taxon>
        <taxon>Fungi</taxon>
        <taxon>Fungi incertae sedis</taxon>
        <taxon>Mucoromycota</taxon>
        <taxon>Mucoromycotina</taxon>
        <taxon>Mucoromycetes</taxon>
        <taxon>Mucorales</taxon>
        <taxon>Cunninghamellaceae</taxon>
        <taxon>Absidia</taxon>
    </lineage>
</organism>
<gene>
    <name evidence="2" type="ORF">BCR42DRAFT_426059</name>
</gene>
<dbReference type="InterPro" id="IPR010730">
    <property type="entry name" value="HET"/>
</dbReference>
<comment type="caution">
    <text evidence="2">The sequence shown here is derived from an EMBL/GenBank/DDBJ whole genome shotgun (WGS) entry which is preliminary data.</text>
</comment>
<sequence>MMTMESDLKHIKYVWVDAICVDQRPTKRKNTVYRMSDIYEKASFILAVPDLHLAYLRNLTMKNMDITEDSALYSDYIYYLIHGNSDQLEKIEANFDNRVPKDPGLRQLLTRYTDHFVDAKDPGLRQLLTRYTDHFVDGFMKYRRHGYPYCPARSLDHICEENGPVTRLQPQTRTERDQIYSFENLHHCHDMENCPLKTFSEQEYQATREEIARHNDANWKSRIIERSTAIRQSMAFLADLIKDWSSRVWVISEYSIAKKKNNLKYWFAQLQRYESHFGKFQDMDDFAFFKFDVEDPCFSEFLNINIYQYDLTPWHSTNTSSNPVYVYFHKTLIKQLNQQTFLEMILKSKASKNEDRFYSILPLSEYANSIKNLEVGDWEINTVVSVKLKLYEIMTIKDKLNLLFWSGNLYASNKGTILPTFATSTLPLRFENGNLTHSKNSLWNFDLNNTSTIMLLQHHHHHHHQTDSNEDGTSRLYYLQLKPLQYFIYDYESENNRNDSFELDWRRKEIRKRLGISSSIITTAHIDLVCIPALTRYASARAYDQFYIILVGSFIENKWTLDQNSLELHVTDPGWIPGDNDNDNKSVVFNIY</sequence>
<dbReference type="PANTHER" id="PTHR24148">
    <property type="entry name" value="ANKYRIN REPEAT DOMAIN-CONTAINING PROTEIN 39 HOMOLOG-RELATED"/>
    <property type="match status" value="1"/>
</dbReference>
<dbReference type="AlphaFoldDB" id="A0A1X2I1F8"/>
<keyword evidence="3" id="KW-1185">Reference proteome</keyword>
<dbReference type="EMBL" id="MCGE01000035">
    <property type="protein sequence ID" value="ORZ07321.1"/>
    <property type="molecule type" value="Genomic_DNA"/>
</dbReference>
<proteinExistence type="predicted"/>
<evidence type="ECO:0000313" key="2">
    <source>
        <dbReference type="EMBL" id="ORZ07321.1"/>
    </source>
</evidence>
<evidence type="ECO:0000259" key="1">
    <source>
        <dbReference type="Pfam" id="PF06985"/>
    </source>
</evidence>
<dbReference type="Pfam" id="PF06985">
    <property type="entry name" value="HET"/>
    <property type="match status" value="1"/>
</dbReference>
<accession>A0A1X2I1F8</accession>
<feature type="domain" description="Heterokaryon incompatibility" evidence="1">
    <location>
        <begin position="9"/>
        <end position="48"/>
    </location>
</feature>
<dbReference type="InterPro" id="IPR052895">
    <property type="entry name" value="HetReg/Transcr_Mod"/>
</dbReference>
<dbReference type="Proteomes" id="UP000193560">
    <property type="component" value="Unassembled WGS sequence"/>
</dbReference>
<name>A0A1X2I1F8_9FUNG</name>
<dbReference type="PANTHER" id="PTHR24148:SF64">
    <property type="entry name" value="HETEROKARYON INCOMPATIBILITY DOMAIN-CONTAINING PROTEIN"/>
    <property type="match status" value="1"/>
</dbReference>
<protein>
    <recommendedName>
        <fullName evidence="1">Heterokaryon incompatibility domain-containing protein</fullName>
    </recommendedName>
</protein>
<dbReference type="OrthoDB" id="5386682at2759"/>